<feature type="compositionally biased region" description="Polar residues" evidence="1">
    <location>
        <begin position="381"/>
        <end position="390"/>
    </location>
</feature>
<gene>
    <name evidence="2" type="ORF">GOMPHAMPRED_003244</name>
</gene>
<feature type="region of interest" description="Disordered" evidence="1">
    <location>
        <begin position="1"/>
        <end position="200"/>
    </location>
</feature>
<feature type="compositionally biased region" description="Polar residues" evidence="1">
    <location>
        <begin position="216"/>
        <end position="236"/>
    </location>
</feature>
<sequence>MLQHQQKPRLASIRTISVYGDDVSPPDSPRTTDGRRLSSSPNISPVTDTGSTHRFPPSRTSNTPLPRQSSNGGTAATISGWREKIAAAQAAGADGKIKWDSYSGDPTGNATGMDSTARPSSTKFESLGSSTEISALQQPRPSLFGVSLKKTRKDPPLLQSPPQPQPKVKEEWKGTSRGSPMLPSLEQKPNPTKQFFPSPLQRRQKGGFRQAIGLKTQAQNVSSRPQPAYIDTQSHTGDILDESEVETPISETPIENRIIPPRGTSIGQVGSVPQRGATWTEKNSQNGRPQPLLPKKSATEPIPQTAEPIHRKPVTPRAHTPEPDIPTESLPNHDFNPGHVSEAFAQSGFQNEPVSRFSAPTVSTTIPEESSDEPELPRSAGSGSMPSGSVLNRRRPIQASTYLPRSQNPSRKPTPSERDLKSLPTTPADETAVDRVTLLEAKLSTLNKRKAGLQTVIDELTNVVQPNSLVYDNASRQEIKRTVESFQKESAAVAKEIHDTGLKLHRAMKKRDDAAAFEPTGLWVRRVTE</sequence>
<feature type="compositionally biased region" description="Polar residues" evidence="1">
    <location>
        <begin position="37"/>
        <end position="77"/>
    </location>
</feature>
<name>A0A8H3I9Q5_9LECA</name>
<evidence type="ECO:0000313" key="2">
    <source>
        <dbReference type="EMBL" id="CAF9905529.1"/>
    </source>
</evidence>
<proteinExistence type="predicted"/>
<evidence type="ECO:0000256" key="1">
    <source>
        <dbReference type="SAM" id="MobiDB-lite"/>
    </source>
</evidence>
<feature type="region of interest" description="Disordered" evidence="1">
    <location>
        <begin position="215"/>
        <end position="428"/>
    </location>
</feature>
<dbReference type="EMBL" id="CAJPDQ010000002">
    <property type="protein sequence ID" value="CAF9905529.1"/>
    <property type="molecule type" value="Genomic_DNA"/>
</dbReference>
<protein>
    <submittedName>
        <fullName evidence="2">Uncharacterized protein</fullName>
    </submittedName>
</protein>
<feature type="compositionally biased region" description="Polar residues" evidence="1">
    <location>
        <begin position="347"/>
        <end position="368"/>
    </location>
</feature>
<dbReference type="OrthoDB" id="4507572at2759"/>
<accession>A0A8H3I9Q5</accession>
<dbReference type="PANTHER" id="PTHR42023">
    <property type="entry name" value="BHLH DOMAIN-CONTAINING PROTEIN"/>
    <property type="match status" value="1"/>
</dbReference>
<dbReference type="AlphaFoldDB" id="A0A8H3I9Q5"/>
<dbReference type="Proteomes" id="UP000664169">
    <property type="component" value="Unassembled WGS sequence"/>
</dbReference>
<comment type="caution">
    <text evidence="2">The sequence shown here is derived from an EMBL/GenBank/DDBJ whole genome shotgun (WGS) entry which is preliminary data.</text>
</comment>
<feature type="compositionally biased region" description="Polar residues" evidence="1">
    <location>
        <begin position="398"/>
        <end position="413"/>
    </location>
</feature>
<feature type="compositionally biased region" description="Polar residues" evidence="1">
    <location>
        <begin position="104"/>
        <end position="140"/>
    </location>
</feature>
<organism evidence="2 3">
    <name type="scientific">Gomphillus americanus</name>
    <dbReference type="NCBI Taxonomy" id="1940652"/>
    <lineage>
        <taxon>Eukaryota</taxon>
        <taxon>Fungi</taxon>
        <taxon>Dikarya</taxon>
        <taxon>Ascomycota</taxon>
        <taxon>Pezizomycotina</taxon>
        <taxon>Lecanoromycetes</taxon>
        <taxon>OSLEUM clade</taxon>
        <taxon>Ostropomycetidae</taxon>
        <taxon>Ostropales</taxon>
        <taxon>Graphidaceae</taxon>
        <taxon>Gomphilloideae</taxon>
        <taxon>Gomphillus</taxon>
    </lineage>
</organism>
<keyword evidence="3" id="KW-1185">Reference proteome</keyword>
<evidence type="ECO:0000313" key="3">
    <source>
        <dbReference type="Proteomes" id="UP000664169"/>
    </source>
</evidence>
<dbReference type="PANTHER" id="PTHR42023:SF1">
    <property type="entry name" value="BHLH DOMAIN-CONTAINING PROTEIN"/>
    <property type="match status" value="1"/>
</dbReference>
<reference evidence="2" key="1">
    <citation type="submission" date="2021-03" db="EMBL/GenBank/DDBJ databases">
        <authorList>
            <person name="Tagirdzhanova G."/>
        </authorList>
    </citation>
    <scope>NUCLEOTIDE SEQUENCE</scope>
</reference>